<keyword evidence="4 5" id="KW-0472">Membrane</keyword>
<dbReference type="SUPFAM" id="SSF81321">
    <property type="entry name" value="Family A G protein-coupled receptor-like"/>
    <property type="match status" value="1"/>
</dbReference>
<keyword evidence="3 5" id="KW-1133">Transmembrane helix</keyword>
<proteinExistence type="predicted"/>
<protein>
    <recommendedName>
        <fullName evidence="6">G-protein coupled receptors family 1 profile domain-containing protein</fullName>
    </recommendedName>
</protein>
<feature type="transmembrane region" description="Helical" evidence="5">
    <location>
        <begin position="111"/>
        <end position="130"/>
    </location>
</feature>
<feature type="domain" description="G-protein coupled receptors family 1 profile" evidence="6">
    <location>
        <begin position="1"/>
        <end position="118"/>
    </location>
</feature>
<dbReference type="InterPro" id="IPR017452">
    <property type="entry name" value="GPCR_Rhodpsn_7TM"/>
</dbReference>
<dbReference type="Gene3D" id="1.20.1070.10">
    <property type="entry name" value="Rhodopsin 7-helix transmembrane proteins"/>
    <property type="match status" value="1"/>
</dbReference>
<evidence type="ECO:0000256" key="4">
    <source>
        <dbReference type="ARBA" id="ARBA00023136"/>
    </source>
</evidence>
<name>A0A8W8JSN9_MAGGI</name>
<dbReference type="PROSITE" id="PS50262">
    <property type="entry name" value="G_PROTEIN_RECEP_F1_2"/>
    <property type="match status" value="1"/>
</dbReference>
<evidence type="ECO:0000313" key="8">
    <source>
        <dbReference type="Proteomes" id="UP000005408"/>
    </source>
</evidence>
<keyword evidence="8" id="KW-1185">Reference proteome</keyword>
<dbReference type="PANTHER" id="PTHR47023:SF1">
    <property type="entry name" value="SEX PEPTIDE RECEPTOR"/>
    <property type="match status" value="1"/>
</dbReference>
<accession>A0A8W8JSN9</accession>
<sequence length="164" mass="19241">ADWIKGYEVVYECIYYWNTIVFVKVIPLSVVVTLDFLMARKLLRADNKRQRFRSENQTSKESRRVTWIVIAVAAIFSLVEIPITVILILWTLSMVHDKMYVSEVQLGELSVIFNIIIYISFPCILFLYCLMSKKFRKHLPCGTLQLILVRKFRLTPPESIETEC</sequence>
<evidence type="ECO:0000313" key="7">
    <source>
        <dbReference type="EnsemblMetazoa" id="G20333.1:cds"/>
    </source>
</evidence>
<dbReference type="EnsemblMetazoa" id="G20333.1">
    <property type="protein sequence ID" value="G20333.1:cds"/>
    <property type="gene ID" value="G20333"/>
</dbReference>
<dbReference type="PANTHER" id="PTHR47023">
    <property type="entry name" value="SEX PEPTIDE RECEPTOR"/>
    <property type="match status" value="1"/>
</dbReference>
<feature type="transmembrane region" description="Helical" evidence="5">
    <location>
        <begin position="20"/>
        <end position="43"/>
    </location>
</feature>
<evidence type="ECO:0000256" key="5">
    <source>
        <dbReference type="SAM" id="Phobius"/>
    </source>
</evidence>
<organism evidence="7 8">
    <name type="scientific">Magallana gigas</name>
    <name type="common">Pacific oyster</name>
    <name type="synonym">Crassostrea gigas</name>
    <dbReference type="NCBI Taxonomy" id="29159"/>
    <lineage>
        <taxon>Eukaryota</taxon>
        <taxon>Metazoa</taxon>
        <taxon>Spiralia</taxon>
        <taxon>Lophotrochozoa</taxon>
        <taxon>Mollusca</taxon>
        <taxon>Bivalvia</taxon>
        <taxon>Autobranchia</taxon>
        <taxon>Pteriomorphia</taxon>
        <taxon>Ostreida</taxon>
        <taxon>Ostreoidea</taxon>
        <taxon>Ostreidae</taxon>
        <taxon>Magallana</taxon>
    </lineage>
</organism>
<comment type="subcellular location">
    <subcellularLocation>
        <location evidence="1">Membrane</location>
    </subcellularLocation>
</comment>
<dbReference type="Pfam" id="PF10324">
    <property type="entry name" value="7TM_GPCR_Srw"/>
    <property type="match status" value="1"/>
</dbReference>
<feature type="transmembrane region" description="Helical" evidence="5">
    <location>
        <begin position="64"/>
        <end position="91"/>
    </location>
</feature>
<dbReference type="AlphaFoldDB" id="A0A8W8JSN9"/>
<evidence type="ECO:0000259" key="6">
    <source>
        <dbReference type="PROSITE" id="PS50262"/>
    </source>
</evidence>
<dbReference type="GO" id="GO:0016020">
    <property type="term" value="C:membrane"/>
    <property type="evidence" value="ECO:0007669"/>
    <property type="project" value="UniProtKB-SubCell"/>
</dbReference>
<dbReference type="InterPro" id="IPR053071">
    <property type="entry name" value="GPCR1-related_rcpt"/>
</dbReference>
<dbReference type="GO" id="GO:0008528">
    <property type="term" value="F:G protein-coupled peptide receptor activity"/>
    <property type="evidence" value="ECO:0007669"/>
    <property type="project" value="InterPro"/>
</dbReference>
<evidence type="ECO:0000256" key="3">
    <source>
        <dbReference type="ARBA" id="ARBA00022989"/>
    </source>
</evidence>
<dbReference type="Proteomes" id="UP000005408">
    <property type="component" value="Unassembled WGS sequence"/>
</dbReference>
<reference evidence="7" key="1">
    <citation type="submission" date="2022-08" db="UniProtKB">
        <authorList>
            <consortium name="EnsemblMetazoa"/>
        </authorList>
    </citation>
    <scope>IDENTIFICATION</scope>
    <source>
        <strain evidence="7">05x7-T-G4-1.051#20</strain>
    </source>
</reference>
<keyword evidence="2 5" id="KW-0812">Transmembrane</keyword>
<evidence type="ECO:0000256" key="2">
    <source>
        <dbReference type="ARBA" id="ARBA00022692"/>
    </source>
</evidence>
<dbReference type="InterPro" id="IPR019427">
    <property type="entry name" value="7TM_GPCR_serpentine_rcpt_Srw"/>
</dbReference>
<evidence type="ECO:0000256" key="1">
    <source>
        <dbReference type="ARBA" id="ARBA00004370"/>
    </source>
</evidence>